<protein>
    <submittedName>
        <fullName evidence="2">Uncharacterized protein</fullName>
    </submittedName>
</protein>
<accession>A0A371FXZ9</accession>
<dbReference type="STRING" id="157652.A0A371FXZ9"/>
<feature type="compositionally biased region" description="Low complexity" evidence="1">
    <location>
        <begin position="119"/>
        <end position="138"/>
    </location>
</feature>
<organism evidence="2 3">
    <name type="scientific">Mucuna pruriens</name>
    <name type="common">Velvet bean</name>
    <name type="synonym">Dolichos pruriens</name>
    <dbReference type="NCBI Taxonomy" id="157652"/>
    <lineage>
        <taxon>Eukaryota</taxon>
        <taxon>Viridiplantae</taxon>
        <taxon>Streptophyta</taxon>
        <taxon>Embryophyta</taxon>
        <taxon>Tracheophyta</taxon>
        <taxon>Spermatophyta</taxon>
        <taxon>Magnoliopsida</taxon>
        <taxon>eudicotyledons</taxon>
        <taxon>Gunneridae</taxon>
        <taxon>Pentapetalae</taxon>
        <taxon>rosids</taxon>
        <taxon>fabids</taxon>
        <taxon>Fabales</taxon>
        <taxon>Fabaceae</taxon>
        <taxon>Papilionoideae</taxon>
        <taxon>50 kb inversion clade</taxon>
        <taxon>NPAAA clade</taxon>
        <taxon>indigoferoid/millettioid clade</taxon>
        <taxon>Phaseoleae</taxon>
        <taxon>Mucuna</taxon>
    </lineage>
</organism>
<dbReference type="AlphaFoldDB" id="A0A371FXZ9"/>
<feature type="compositionally biased region" description="Basic residues" evidence="1">
    <location>
        <begin position="147"/>
        <end position="157"/>
    </location>
</feature>
<dbReference type="Proteomes" id="UP000257109">
    <property type="component" value="Unassembled WGS sequence"/>
</dbReference>
<proteinExistence type="predicted"/>
<reference evidence="2" key="1">
    <citation type="submission" date="2018-05" db="EMBL/GenBank/DDBJ databases">
        <title>Draft genome of Mucuna pruriens seed.</title>
        <authorList>
            <person name="Nnadi N.E."/>
            <person name="Vos R."/>
            <person name="Hasami M.H."/>
            <person name="Devisetty U.K."/>
            <person name="Aguiy J.C."/>
        </authorList>
    </citation>
    <scope>NUCLEOTIDE SEQUENCE [LARGE SCALE GENOMIC DNA]</scope>
    <source>
        <strain evidence="2">JCA_2017</strain>
    </source>
</reference>
<dbReference type="PANTHER" id="PTHR33922:SF2">
    <property type="entry name" value="OS07G0589600 PROTEIN"/>
    <property type="match status" value="1"/>
</dbReference>
<gene>
    <name evidence="2" type="ORF">CR513_35903</name>
</gene>
<feature type="region of interest" description="Disordered" evidence="1">
    <location>
        <begin position="1"/>
        <end position="20"/>
    </location>
</feature>
<feature type="compositionally biased region" description="Low complexity" evidence="1">
    <location>
        <begin position="219"/>
        <end position="238"/>
    </location>
</feature>
<sequence length="367" mass="41568">MATNSTQEKKLEQLNEEEEEEYEEEEEIEALSLCDLPINLIDDENVDQSKAKPDSQIIETQEDFDFRLWSAPFSAESEMCVADEVFFQGQILPLRFQLDGKQFKRCESLDHNSLREFRSNSSRSNSIRSQNSSSSSCSTATTTPRISKPRVQNHFHTHPSPQPQLKVTFPRQTSFGNHCRKSSTWEFFRLGVVPAPEIALQDLKVRSTNNVNKNHIGRSNSNNSNNSNVSANSTVKKSSSGKRNNVFKQFVGMGGDFWSGCKCSVETVQSNMVIIKGDTKSANKTESTTHAVKEKVLERKRQKHRQKQGKRTMSPRRTFEWIKGLSHASYPDHEALLSGDNLVLMLVTTEELRCLMMMGLIGGPLKQ</sequence>
<feature type="region of interest" description="Disordered" evidence="1">
    <location>
        <begin position="117"/>
        <end position="168"/>
    </location>
</feature>
<feature type="non-terminal residue" evidence="2">
    <location>
        <position position="1"/>
    </location>
</feature>
<evidence type="ECO:0000256" key="1">
    <source>
        <dbReference type="SAM" id="MobiDB-lite"/>
    </source>
</evidence>
<keyword evidence="3" id="KW-1185">Reference proteome</keyword>
<dbReference type="PANTHER" id="PTHR33922">
    <property type="entry name" value="OS01G0888066 PROTEIN-RELATED"/>
    <property type="match status" value="1"/>
</dbReference>
<dbReference type="EMBL" id="QJKJ01007429">
    <property type="protein sequence ID" value="RDX83209.1"/>
    <property type="molecule type" value="Genomic_DNA"/>
</dbReference>
<comment type="caution">
    <text evidence="2">The sequence shown here is derived from an EMBL/GenBank/DDBJ whole genome shotgun (WGS) entry which is preliminary data.</text>
</comment>
<dbReference type="OrthoDB" id="778913at2759"/>
<evidence type="ECO:0000313" key="2">
    <source>
        <dbReference type="EMBL" id="RDX83209.1"/>
    </source>
</evidence>
<name>A0A371FXZ9_MUCPR</name>
<evidence type="ECO:0000313" key="3">
    <source>
        <dbReference type="Proteomes" id="UP000257109"/>
    </source>
</evidence>
<feature type="region of interest" description="Disordered" evidence="1">
    <location>
        <begin position="211"/>
        <end position="241"/>
    </location>
</feature>